<dbReference type="GO" id="GO:0004674">
    <property type="term" value="F:protein serine/threonine kinase activity"/>
    <property type="evidence" value="ECO:0007669"/>
    <property type="project" value="UniProtKB-KW"/>
</dbReference>
<evidence type="ECO:0000256" key="5">
    <source>
        <dbReference type="ARBA" id="ARBA00022692"/>
    </source>
</evidence>
<organism evidence="23 24">
    <name type="scientific">Rosa chinensis</name>
    <name type="common">China rose</name>
    <dbReference type="NCBI Taxonomy" id="74649"/>
    <lineage>
        <taxon>Eukaryota</taxon>
        <taxon>Viridiplantae</taxon>
        <taxon>Streptophyta</taxon>
        <taxon>Embryophyta</taxon>
        <taxon>Tracheophyta</taxon>
        <taxon>Spermatophyta</taxon>
        <taxon>Magnoliopsida</taxon>
        <taxon>eudicotyledons</taxon>
        <taxon>Gunneridae</taxon>
        <taxon>Pentapetalae</taxon>
        <taxon>rosids</taxon>
        <taxon>fabids</taxon>
        <taxon>Rosales</taxon>
        <taxon>Rosaceae</taxon>
        <taxon>Rosoideae</taxon>
        <taxon>Rosoideae incertae sedis</taxon>
        <taxon>Rosa</taxon>
    </lineage>
</organism>
<keyword evidence="8 18" id="KW-0547">Nucleotide-binding</keyword>
<dbReference type="EC" id="2.7.11.1" evidence="2"/>
<keyword evidence="4 23" id="KW-0808">Transferase</keyword>
<dbReference type="PROSITE" id="PS00107">
    <property type="entry name" value="PROTEIN_KINASE_ATP"/>
    <property type="match status" value="1"/>
</dbReference>
<evidence type="ECO:0000256" key="12">
    <source>
        <dbReference type="ARBA" id="ARBA00023136"/>
    </source>
</evidence>
<comment type="subcellular location">
    <subcellularLocation>
        <location evidence="1">Membrane</location>
        <topology evidence="1">Single-pass membrane protein</topology>
    </subcellularLocation>
</comment>
<gene>
    <name evidence="23" type="ORF">RchiOBHm_Chr5g0004191</name>
</gene>
<dbReference type="InterPro" id="IPR011009">
    <property type="entry name" value="Kinase-like_dom_sf"/>
</dbReference>
<reference evidence="23 24" key="1">
    <citation type="journal article" date="2018" name="Nat. Genet.">
        <title>The Rosa genome provides new insights in the design of modern roses.</title>
        <authorList>
            <person name="Bendahmane M."/>
        </authorList>
    </citation>
    <scope>NUCLEOTIDE SEQUENCE [LARGE SCALE GENOMIC DNA]</scope>
    <source>
        <strain evidence="24">cv. Old Blush</strain>
    </source>
</reference>
<dbReference type="PANTHER" id="PTHR27002:SF1050">
    <property type="entry name" value="CYSTEINE-RICH RECEPTOR-LIKE PROTEIN KINASE 5"/>
    <property type="match status" value="1"/>
</dbReference>
<evidence type="ECO:0000256" key="18">
    <source>
        <dbReference type="PROSITE-ProRule" id="PRU10141"/>
    </source>
</evidence>
<evidence type="ECO:0000313" key="24">
    <source>
        <dbReference type="Proteomes" id="UP000238479"/>
    </source>
</evidence>
<comment type="catalytic activity">
    <reaction evidence="16">
        <text>L-threonyl-[protein] + ATP = O-phospho-L-threonyl-[protein] + ADP + H(+)</text>
        <dbReference type="Rhea" id="RHEA:46608"/>
        <dbReference type="Rhea" id="RHEA-COMP:11060"/>
        <dbReference type="Rhea" id="RHEA-COMP:11605"/>
        <dbReference type="ChEBI" id="CHEBI:15378"/>
        <dbReference type="ChEBI" id="CHEBI:30013"/>
        <dbReference type="ChEBI" id="CHEBI:30616"/>
        <dbReference type="ChEBI" id="CHEBI:61977"/>
        <dbReference type="ChEBI" id="CHEBI:456216"/>
        <dbReference type="EC" id="2.7.11.1"/>
    </reaction>
</comment>
<protein>
    <recommendedName>
        <fullName evidence="2">non-specific serine/threonine protein kinase</fullName>
        <ecNumber evidence="2">2.7.11.1</ecNumber>
    </recommendedName>
</protein>
<dbReference type="FunFam" id="3.30.200.20:FF:000142">
    <property type="entry name" value="Cysteine-rich receptor-like protein kinase 10"/>
    <property type="match status" value="1"/>
</dbReference>
<dbReference type="PANTHER" id="PTHR27002">
    <property type="entry name" value="RECEPTOR-LIKE SERINE/THREONINE-PROTEIN KINASE SD1-8"/>
    <property type="match status" value="1"/>
</dbReference>
<evidence type="ECO:0000256" key="6">
    <source>
        <dbReference type="ARBA" id="ARBA00022729"/>
    </source>
</evidence>
<feature type="domain" description="Gnk2-homologous" evidence="22">
    <location>
        <begin position="134"/>
        <end position="243"/>
    </location>
</feature>
<keyword evidence="13" id="KW-1015">Disulfide bond</keyword>
<evidence type="ECO:0000256" key="20">
    <source>
        <dbReference type="SAM" id="SignalP"/>
    </source>
</evidence>
<dbReference type="Pfam" id="PF01657">
    <property type="entry name" value="Stress-antifung"/>
    <property type="match status" value="2"/>
</dbReference>
<keyword evidence="5 19" id="KW-0812">Transmembrane</keyword>
<keyword evidence="10 18" id="KW-0067">ATP-binding</keyword>
<evidence type="ECO:0000256" key="3">
    <source>
        <dbReference type="ARBA" id="ARBA00022527"/>
    </source>
</evidence>
<dbReference type="PROSITE" id="PS51473">
    <property type="entry name" value="GNK2"/>
    <property type="match status" value="2"/>
</dbReference>
<dbReference type="Pfam" id="PF07714">
    <property type="entry name" value="PK_Tyr_Ser-Thr"/>
    <property type="match status" value="1"/>
</dbReference>
<evidence type="ECO:0000256" key="4">
    <source>
        <dbReference type="ARBA" id="ARBA00022679"/>
    </source>
</evidence>
<dbReference type="Proteomes" id="UP000238479">
    <property type="component" value="Chromosome 5"/>
</dbReference>
<keyword evidence="3" id="KW-0723">Serine/threonine-protein kinase</keyword>
<dbReference type="FunFam" id="3.30.430.20:FF:000003">
    <property type="entry name" value="Cysteine-rich RLK (RECEPTOR-like protein kinase) 10"/>
    <property type="match status" value="1"/>
</dbReference>
<evidence type="ECO:0000256" key="15">
    <source>
        <dbReference type="ARBA" id="ARBA00023180"/>
    </source>
</evidence>
<feature type="signal peptide" evidence="20">
    <location>
        <begin position="1"/>
        <end position="22"/>
    </location>
</feature>
<evidence type="ECO:0000313" key="23">
    <source>
        <dbReference type="EMBL" id="PRQ28547.1"/>
    </source>
</evidence>
<keyword evidence="12 19" id="KW-0472">Membrane</keyword>
<dbReference type="CDD" id="cd23509">
    <property type="entry name" value="Gnk2-like"/>
    <property type="match status" value="2"/>
</dbReference>
<dbReference type="CDD" id="cd14066">
    <property type="entry name" value="STKc_IRAK"/>
    <property type="match status" value="1"/>
</dbReference>
<keyword evidence="9" id="KW-0418">Kinase</keyword>
<feature type="binding site" evidence="18">
    <location>
        <position position="354"/>
    </location>
    <ligand>
        <name>ATP</name>
        <dbReference type="ChEBI" id="CHEBI:30616"/>
    </ligand>
</feature>
<dbReference type="Gramene" id="PRQ28547">
    <property type="protein sequence ID" value="PRQ28547"/>
    <property type="gene ID" value="RchiOBHm_Chr5g0004191"/>
</dbReference>
<dbReference type="InterPro" id="IPR001245">
    <property type="entry name" value="Ser-Thr/Tyr_kinase_cat_dom"/>
</dbReference>
<dbReference type="InterPro" id="IPR000719">
    <property type="entry name" value="Prot_kinase_dom"/>
</dbReference>
<dbReference type="InterPro" id="IPR038408">
    <property type="entry name" value="GNK2_sf"/>
</dbReference>
<dbReference type="GO" id="GO:0005524">
    <property type="term" value="F:ATP binding"/>
    <property type="evidence" value="ECO:0007669"/>
    <property type="project" value="UniProtKB-UniRule"/>
</dbReference>
<accession>A0A2P6Q2Y4</accession>
<feature type="chain" id="PRO_5015171935" description="non-specific serine/threonine protein kinase" evidence="20">
    <location>
        <begin position="23"/>
        <end position="627"/>
    </location>
</feature>
<evidence type="ECO:0000259" key="21">
    <source>
        <dbReference type="PROSITE" id="PS50011"/>
    </source>
</evidence>
<keyword evidence="7" id="KW-0677">Repeat</keyword>
<sequence length="627" mass="69957">MAEVVLLFLSMVALLGFPTTKADYLAHVCPNTTVFTPNSIFQTNRDQLLYTLVDNASRDTGFYQTTAGNQISEETVDGLFLCRGDVSADACRVCVYTAASKVVQMCPVEKQVVIWYDDCMVRYSNQSFLSTAEDSPWVFMRNTTNATQVGDNRTTLFNQVLANTMIGLVLEVLIAADKFATKEDSTVFTTLYTLGQCTQDLPTPNCSGCLTGAIARLPFCCSGKLGGRVLYPSCNIRYEVYPFYSSPPPPAPVATVRKGKNKLSSIVIPSILAPVALCVLVVVVAGCFIRKLKRAKRQQNEAENDMTTVESLQFDLGIIEAATKKFSADNMLGEGGFGQVFKGTLDNEQEIAVKRLSKNSGQGVREFKNEVLLVAKLQHRNLVKLLGFCLGGEETLLVYEYVPNKSLDYFLFEQLDWSRRCTIIGGIARGILYLHEDSRLRVIHRDLKASNILLDASLNPKISDFGMARMFGVDDQTQGSTRRIVGTYGYMAPEYAMEGLYSIKSDVFSFGILLLEILTGRKNFLGFHPTTPEPTLLSYAWRLWNEGKVLELMDPLLKYSFNPKEFLRYIHIGLLCVQEDANNRPTMSSVVLMLKSENIRLSKPERPAFFTGRSINDHCHTLGDLHY</sequence>
<dbReference type="GO" id="GO:0005886">
    <property type="term" value="C:plasma membrane"/>
    <property type="evidence" value="ECO:0007669"/>
    <property type="project" value="TreeGrafter"/>
</dbReference>
<dbReference type="AlphaFoldDB" id="A0A2P6Q2Y4"/>
<evidence type="ECO:0000256" key="17">
    <source>
        <dbReference type="ARBA" id="ARBA00048679"/>
    </source>
</evidence>
<evidence type="ECO:0000256" key="10">
    <source>
        <dbReference type="ARBA" id="ARBA00022840"/>
    </source>
</evidence>
<feature type="domain" description="Protein kinase" evidence="21">
    <location>
        <begin position="326"/>
        <end position="601"/>
    </location>
</feature>
<keyword evidence="11 19" id="KW-1133">Transmembrane helix</keyword>
<keyword evidence="14" id="KW-0675">Receptor</keyword>
<dbReference type="InterPro" id="IPR002902">
    <property type="entry name" value="GNK2"/>
</dbReference>
<comment type="caution">
    <text evidence="23">The sequence shown here is derived from an EMBL/GenBank/DDBJ whole genome shotgun (WGS) entry which is preliminary data.</text>
</comment>
<dbReference type="Gene3D" id="1.10.510.10">
    <property type="entry name" value="Transferase(Phosphotransferase) domain 1"/>
    <property type="match status" value="1"/>
</dbReference>
<evidence type="ECO:0000256" key="1">
    <source>
        <dbReference type="ARBA" id="ARBA00004167"/>
    </source>
</evidence>
<evidence type="ECO:0000256" key="11">
    <source>
        <dbReference type="ARBA" id="ARBA00022989"/>
    </source>
</evidence>
<dbReference type="Gene3D" id="3.30.200.20">
    <property type="entry name" value="Phosphorylase Kinase, domain 1"/>
    <property type="match status" value="1"/>
</dbReference>
<keyword evidence="15" id="KW-0325">Glycoprotein</keyword>
<feature type="transmembrane region" description="Helical" evidence="19">
    <location>
        <begin position="266"/>
        <end position="289"/>
    </location>
</feature>
<evidence type="ECO:0000256" key="19">
    <source>
        <dbReference type="SAM" id="Phobius"/>
    </source>
</evidence>
<dbReference type="InterPro" id="IPR017441">
    <property type="entry name" value="Protein_kinase_ATP_BS"/>
</dbReference>
<dbReference type="InterPro" id="IPR008271">
    <property type="entry name" value="Ser/Thr_kinase_AS"/>
</dbReference>
<dbReference type="PROSITE" id="PS50011">
    <property type="entry name" value="PROTEIN_KINASE_DOM"/>
    <property type="match status" value="1"/>
</dbReference>
<dbReference type="SUPFAM" id="SSF56112">
    <property type="entry name" value="Protein kinase-like (PK-like)"/>
    <property type="match status" value="1"/>
</dbReference>
<feature type="domain" description="Gnk2-homologous" evidence="22">
    <location>
        <begin position="23"/>
        <end position="128"/>
    </location>
</feature>
<proteinExistence type="predicted"/>
<evidence type="ECO:0000256" key="14">
    <source>
        <dbReference type="ARBA" id="ARBA00023170"/>
    </source>
</evidence>
<dbReference type="EMBL" id="PDCK01000043">
    <property type="protein sequence ID" value="PRQ28547.1"/>
    <property type="molecule type" value="Genomic_DNA"/>
</dbReference>
<dbReference type="FunFam" id="1.10.510.10:FF:000060">
    <property type="entry name" value="G-type lectin S-receptor-like serine/threonine-protein kinase"/>
    <property type="match status" value="1"/>
</dbReference>
<dbReference type="PROSITE" id="PS00108">
    <property type="entry name" value="PROTEIN_KINASE_ST"/>
    <property type="match status" value="1"/>
</dbReference>
<dbReference type="GO" id="GO:0042742">
    <property type="term" value="P:defense response to bacterium"/>
    <property type="evidence" value="ECO:0007669"/>
    <property type="project" value="TreeGrafter"/>
</dbReference>
<evidence type="ECO:0000256" key="8">
    <source>
        <dbReference type="ARBA" id="ARBA00022741"/>
    </source>
</evidence>
<keyword evidence="24" id="KW-1185">Reference proteome</keyword>
<dbReference type="Gene3D" id="3.30.430.20">
    <property type="entry name" value="Gnk2 domain, C-X8-C-X2-C motif"/>
    <property type="match status" value="2"/>
</dbReference>
<evidence type="ECO:0000256" key="7">
    <source>
        <dbReference type="ARBA" id="ARBA00022737"/>
    </source>
</evidence>
<evidence type="ECO:0000256" key="16">
    <source>
        <dbReference type="ARBA" id="ARBA00047899"/>
    </source>
</evidence>
<evidence type="ECO:0000259" key="22">
    <source>
        <dbReference type="PROSITE" id="PS51473"/>
    </source>
</evidence>
<evidence type="ECO:0000256" key="13">
    <source>
        <dbReference type="ARBA" id="ARBA00023157"/>
    </source>
</evidence>
<keyword evidence="6 20" id="KW-0732">Signal</keyword>
<evidence type="ECO:0000256" key="2">
    <source>
        <dbReference type="ARBA" id="ARBA00012513"/>
    </source>
</evidence>
<comment type="catalytic activity">
    <reaction evidence="17">
        <text>L-seryl-[protein] + ATP = O-phospho-L-seryl-[protein] + ADP + H(+)</text>
        <dbReference type="Rhea" id="RHEA:17989"/>
        <dbReference type="Rhea" id="RHEA-COMP:9863"/>
        <dbReference type="Rhea" id="RHEA-COMP:11604"/>
        <dbReference type="ChEBI" id="CHEBI:15378"/>
        <dbReference type="ChEBI" id="CHEBI:29999"/>
        <dbReference type="ChEBI" id="CHEBI:30616"/>
        <dbReference type="ChEBI" id="CHEBI:83421"/>
        <dbReference type="ChEBI" id="CHEBI:456216"/>
        <dbReference type="EC" id="2.7.11.1"/>
    </reaction>
</comment>
<dbReference type="STRING" id="74649.A0A2P6Q2Y4"/>
<evidence type="ECO:0000256" key="9">
    <source>
        <dbReference type="ARBA" id="ARBA00022777"/>
    </source>
</evidence>
<name>A0A2P6Q2Y4_ROSCH</name>
<dbReference type="OMA" id="HTTSAFD"/>
<dbReference type="SMART" id="SM00220">
    <property type="entry name" value="S_TKc"/>
    <property type="match status" value="1"/>
</dbReference>